<accession>A0A1L8MKJ1</accession>
<protein>
    <submittedName>
        <fullName evidence="1">Phage capsid protein</fullName>
    </submittedName>
</protein>
<dbReference type="Proteomes" id="UP000182015">
    <property type="component" value="Unassembled WGS sequence"/>
</dbReference>
<dbReference type="OrthoDB" id="2177420at2"/>
<evidence type="ECO:0000313" key="1">
    <source>
        <dbReference type="EMBL" id="OJF71246.1"/>
    </source>
</evidence>
<keyword evidence="2" id="KW-1185">Reference proteome</keyword>
<evidence type="ECO:0000313" key="2">
    <source>
        <dbReference type="Proteomes" id="UP000182015"/>
    </source>
</evidence>
<reference evidence="2" key="1">
    <citation type="submission" date="2016-06" db="EMBL/GenBank/DDBJ databases">
        <authorList>
            <person name="de Vries S.P.W."/>
            <person name="Hadjirin N.F."/>
            <person name="Lay E.M."/>
            <person name="Zadoks R.N."/>
            <person name="Peacock S.J."/>
            <person name="Parkhill J."/>
            <person name="Grant A.J."/>
            <person name="Mcdougall S."/>
            <person name="Holmes M.A."/>
        </authorList>
    </citation>
    <scope>NUCLEOTIDE SEQUENCE [LARGE SCALE GENOMIC DNA]</scope>
    <source>
        <strain evidence="2">NZ1587</strain>
    </source>
</reference>
<comment type="caution">
    <text evidence="1">The sequence shown here is derived from an EMBL/GenBank/DDBJ whole genome shotgun (WGS) entry which is preliminary data.</text>
</comment>
<dbReference type="EMBL" id="LZDD01000003">
    <property type="protein sequence ID" value="OJF71246.1"/>
    <property type="molecule type" value="Genomic_DNA"/>
</dbReference>
<sequence>MVTTRTFPEDGLIKTTDLRNPITIDVTNTFKENLNKLIEMLGITRKISVQAGATLRTYSGYEVALADGTVPEGEVIPLSKVTQKDAGTKVITLKKYRKATTGEDIQMYGSDNAIANTDEALIRKIQNNVRADFVAALKTGTGTIAPLGNGLQGGIASAWGQLEVLFEDQGSSKAIVFANPLDVAEYIANAQISTQTAFGLTYLVDFTGTVIISTNDVAKGEIWATVPENLILAYVNPNTSELAREFGLHGDSTGYIGMNHFREDTTLTIQTLVVEGLLMYPERIDGIVKVTLKAAAPTV</sequence>
<dbReference type="AlphaFoldDB" id="A0A1L8MKJ1"/>
<dbReference type="STRING" id="1856638.A9Q68_08590"/>
<proteinExistence type="predicted"/>
<organism evidence="1 2">
    <name type="scientific">Streptococcus bovimastitidis</name>
    <dbReference type="NCBI Taxonomy" id="1856638"/>
    <lineage>
        <taxon>Bacteria</taxon>
        <taxon>Bacillati</taxon>
        <taxon>Bacillota</taxon>
        <taxon>Bacilli</taxon>
        <taxon>Lactobacillales</taxon>
        <taxon>Streptococcaceae</taxon>
        <taxon>Streptococcus</taxon>
    </lineage>
</organism>
<dbReference type="RefSeq" id="WP_071794309.1">
    <property type="nucleotide sequence ID" value="NZ_LZDD01000003.1"/>
</dbReference>
<gene>
    <name evidence="1" type="ORF">A9Q68_08590</name>
</gene>
<name>A0A1L8MKJ1_9STRE</name>